<dbReference type="Proteomes" id="UP001043456">
    <property type="component" value="Unassembled WGS sequence"/>
</dbReference>
<evidence type="ECO:0000259" key="2">
    <source>
        <dbReference type="Pfam" id="PF14040"/>
    </source>
</evidence>
<feature type="compositionally biased region" description="Polar residues" evidence="1">
    <location>
        <begin position="541"/>
        <end position="551"/>
    </location>
</feature>
<feature type="domain" description="Deoxyribonuclease NucA/NucB" evidence="2">
    <location>
        <begin position="297"/>
        <end position="345"/>
    </location>
</feature>
<organism evidence="3 4">
    <name type="scientific">Aspergillus pseudoviridinutans</name>
    <dbReference type="NCBI Taxonomy" id="1517512"/>
    <lineage>
        <taxon>Eukaryota</taxon>
        <taxon>Fungi</taxon>
        <taxon>Dikarya</taxon>
        <taxon>Ascomycota</taxon>
        <taxon>Pezizomycotina</taxon>
        <taxon>Eurotiomycetes</taxon>
        <taxon>Eurotiomycetidae</taxon>
        <taxon>Eurotiales</taxon>
        <taxon>Aspergillaceae</taxon>
        <taxon>Aspergillus</taxon>
        <taxon>Aspergillus subgen. Fumigati</taxon>
    </lineage>
</organism>
<dbReference type="GeneID" id="67003888"/>
<evidence type="ECO:0000313" key="3">
    <source>
        <dbReference type="EMBL" id="GIJ86388.1"/>
    </source>
</evidence>
<comment type="caution">
    <text evidence="3">The sequence shown here is derived from an EMBL/GenBank/DDBJ whole genome shotgun (WGS) entry which is preliminary data.</text>
</comment>
<feature type="region of interest" description="Disordered" evidence="1">
    <location>
        <begin position="500"/>
        <end position="580"/>
    </location>
</feature>
<dbReference type="AlphaFoldDB" id="A0A9P3BDL7"/>
<reference evidence="3 4" key="1">
    <citation type="submission" date="2018-10" db="EMBL/GenBank/DDBJ databases">
        <title>Pan-genome distribution and transcriptional activeness of fungal secondary metabolism genes in Aspergillus section Fumigati.</title>
        <authorList>
            <person name="Takahashi H."/>
            <person name="Umemura M."/>
            <person name="Ninomiya A."/>
            <person name="Kusuya Y."/>
            <person name="Urayama S."/>
            <person name="Shimizu M."/>
            <person name="Watanabe A."/>
            <person name="Kamei K."/>
            <person name="Yaguchi T."/>
            <person name="Hagiwara D."/>
        </authorList>
    </citation>
    <scope>NUCLEOTIDE SEQUENCE [LARGE SCALE GENOMIC DNA]</scope>
    <source>
        <strain evidence="3 4">IFM 55266</strain>
    </source>
</reference>
<dbReference type="EMBL" id="BHVY01000003">
    <property type="protein sequence ID" value="GIJ86388.1"/>
    <property type="molecule type" value="Genomic_DNA"/>
</dbReference>
<accession>A0A9P3BDL7</accession>
<gene>
    <name evidence="3" type="ORF">Asppvi_005276</name>
</gene>
<sequence>MAAILMTLWAEAVMQSNTSAIKLFSQIQASLQVLGELNAGVSLSWACTEVYFPQDAAGKTASVAPADLHSSNDQVYSFELTFDASLTAHGNLVLSLTPEVRFGISVLGGDLIASITGDGLMSAGFCYWADFVYSIFIQAEASFLNGEAYWGDKYDVVSPSDPLALVEETCVNYASSDPLSKREAVEALVLNSTGNACFGGLIACNTVDDMSTASGICINIQNYLDSHALQWSPTYMGAMFMRLTYKRDSGNTNRDLACGNPSGTGNMAAHCKQIKRSLWPLAVRQAGSNAAGMYGWSESISCDEFPFNSAAEGGTGASTSCTPWEQQTYQSYITQKIIYIRDKTNNNQMWQTEPWGGPLPRQYTVNLFDSSSNPTGTFLGTYGGYLAGNQNLIRARIAGGVNTFGSNSVYSLSSGTYNALCHLDDGYQTRTTAMGVDYIKLIVCNVVYGDSTGADLTRRDGKYGDDDSYTGRPEMHPRFWQVEELRIPKNWQDHVILMRRDGSDGPAQSPAQENNGESDGWKWDDTDSVGFTLLDGDGQPASGSNSASATLATRAEDETVSVIDEESDVHQSRSASRNHYGQYFHRHAHGHH</sequence>
<protein>
    <recommendedName>
        <fullName evidence="2">Deoxyribonuclease NucA/NucB domain-containing protein</fullName>
    </recommendedName>
</protein>
<name>A0A9P3BDL7_9EURO</name>
<dbReference type="InterPro" id="IPR029476">
    <property type="entry name" value="DNase_NucA_NucB"/>
</dbReference>
<keyword evidence="4" id="KW-1185">Reference proteome</keyword>
<dbReference type="Pfam" id="PF14040">
    <property type="entry name" value="DNase_NucA_NucB"/>
    <property type="match status" value="1"/>
</dbReference>
<evidence type="ECO:0000313" key="4">
    <source>
        <dbReference type="Proteomes" id="UP001043456"/>
    </source>
</evidence>
<proteinExistence type="predicted"/>
<dbReference type="OrthoDB" id="73875at2759"/>
<evidence type="ECO:0000256" key="1">
    <source>
        <dbReference type="SAM" id="MobiDB-lite"/>
    </source>
</evidence>
<dbReference type="RefSeq" id="XP_043157135.1">
    <property type="nucleotide sequence ID" value="XM_043301200.1"/>
</dbReference>